<dbReference type="EMBL" id="MPDK01000008">
    <property type="protein sequence ID" value="PWI57858.1"/>
    <property type="molecule type" value="Genomic_DNA"/>
</dbReference>
<dbReference type="AlphaFoldDB" id="A0A2U3D991"/>
<dbReference type="Gene3D" id="1.25.40.10">
    <property type="entry name" value="Tetratricopeptide repeat domain"/>
    <property type="match status" value="1"/>
</dbReference>
<feature type="domain" description="Glycosyltransferase 2-like" evidence="1">
    <location>
        <begin position="4"/>
        <end position="86"/>
    </location>
</feature>
<dbReference type="SUPFAM" id="SSF53448">
    <property type="entry name" value="Nucleotide-diphospho-sugar transferases"/>
    <property type="match status" value="1"/>
</dbReference>
<dbReference type="Gene3D" id="3.90.550.10">
    <property type="entry name" value="Spore Coat Polysaccharide Biosynthesis Protein SpsA, Chain A"/>
    <property type="match status" value="1"/>
</dbReference>
<organism evidence="2 3">
    <name type="scientific">Sulfoacidibacillus thermotolerans</name>
    <name type="common">Acidibacillus sulfuroxidans</name>
    <dbReference type="NCBI Taxonomy" id="1765684"/>
    <lineage>
        <taxon>Bacteria</taxon>
        <taxon>Bacillati</taxon>
        <taxon>Bacillota</taxon>
        <taxon>Bacilli</taxon>
        <taxon>Bacillales</taxon>
        <taxon>Alicyclobacillaceae</taxon>
        <taxon>Sulfoacidibacillus</taxon>
    </lineage>
</organism>
<dbReference type="Pfam" id="PF00535">
    <property type="entry name" value="Glycos_transf_2"/>
    <property type="match status" value="1"/>
</dbReference>
<dbReference type="SUPFAM" id="SSF48452">
    <property type="entry name" value="TPR-like"/>
    <property type="match status" value="1"/>
</dbReference>
<gene>
    <name evidence="2" type="ORF">BM613_06660</name>
</gene>
<dbReference type="PANTHER" id="PTHR43630">
    <property type="entry name" value="POLY-BETA-1,6-N-ACETYL-D-GLUCOSAMINE SYNTHASE"/>
    <property type="match status" value="1"/>
</dbReference>
<evidence type="ECO:0000259" key="1">
    <source>
        <dbReference type="Pfam" id="PF00535"/>
    </source>
</evidence>
<proteinExistence type="predicted"/>
<dbReference type="InterPro" id="IPR011990">
    <property type="entry name" value="TPR-like_helical_dom_sf"/>
</dbReference>
<dbReference type="InterPro" id="IPR029044">
    <property type="entry name" value="Nucleotide-diphossugar_trans"/>
</dbReference>
<evidence type="ECO:0000313" key="2">
    <source>
        <dbReference type="EMBL" id="PWI57858.1"/>
    </source>
</evidence>
<name>A0A2U3D991_SULT2</name>
<sequence>MSVTVCIITRDEAAFLPDCLKSILQLTNDVVLIDTGSMDETLAIARDYGCKVFEVPWQDDFSAARNYALEKASGEWILTIDADERIHMLMSQTEFNSFLSTTEAKAFKVPVASYIGSTPRNETTFLDERIILFRNDPEVRFQHRVHEDLSESLYRRYGRDVKIDCLPMRIEHLGYLDAVVENRQKHQRNLRLLELEIKENGESPWINYCLGVEWSSCKQWEKALQPLKRVVDQAKGAPFWTLAAYTLAYAYLQLGMLQQCMDVSERVLHVKGEFYTEFALLKSVASWQTYSSLAELLQVFTSHNSLSPEDYYAFVLAYQKLVYRMQLGYIGHEAE</sequence>
<dbReference type="PANTHER" id="PTHR43630:SF2">
    <property type="entry name" value="GLYCOSYLTRANSFERASE"/>
    <property type="match status" value="1"/>
</dbReference>
<dbReference type="Proteomes" id="UP000245380">
    <property type="component" value="Unassembled WGS sequence"/>
</dbReference>
<evidence type="ECO:0000313" key="3">
    <source>
        <dbReference type="Proteomes" id="UP000245380"/>
    </source>
</evidence>
<dbReference type="CDD" id="cd02511">
    <property type="entry name" value="Beta4Glucosyltransferase"/>
    <property type="match status" value="1"/>
</dbReference>
<dbReference type="InterPro" id="IPR001173">
    <property type="entry name" value="Glyco_trans_2-like"/>
</dbReference>
<accession>A0A2U3D991</accession>
<dbReference type="RefSeq" id="WP_181362926.1">
    <property type="nucleotide sequence ID" value="NZ_MPDK01000008.1"/>
</dbReference>
<protein>
    <recommendedName>
        <fullName evidence="1">Glycosyltransferase 2-like domain-containing protein</fullName>
    </recommendedName>
</protein>
<comment type="caution">
    <text evidence="2">The sequence shown here is derived from an EMBL/GenBank/DDBJ whole genome shotgun (WGS) entry which is preliminary data.</text>
</comment>
<keyword evidence="3" id="KW-1185">Reference proteome</keyword>
<reference evidence="2 3" key="1">
    <citation type="submission" date="2016-11" db="EMBL/GenBank/DDBJ databases">
        <title>Comparative genomics of Acidibacillus ferroxidans species.</title>
        <authorList>
            <person name="Oliveira G."/>
            <person name="Nunes G."/>
            <person name="Oliveira R."/>
            <person name="Araujo F."/>
            <person name="Salim A."/>
            <person name="Scholte L."/>
            <person name="Morais D."/>
            <person name="Nancucheo I."/>
            <person name="Johnson D.B."/>
            <person name="Grail B."/>
            <person name="Bittencourt J."/>
            <person name="Valadares R."/>
        </authorList>
    </citation>
    <scope>NUCLEOTIDE SEQUENCE [LARGE SCALE GENOMIC DNA]</scope>
    <source>
        <strain evidence="2 3">Y002</strain>
    </source>
</reference>